<sequence>MYIHKQWINSTLWLMPALSAYEFEITFCIYF</sequence>
<dbReference type="AlphaFoldDB" id="A0A0E9PRB1"/>
<organism evidence="1">
    <name type="scientific">Anguilla anguilla</name>
    <name type="common">European freshwater eel</name>
    <name type="synonym">Muraena anguilla</name>
    <dbReference type="NCBI Taxonomy" id="7936"/>
    <lineage>
        <taxon>Eukaryota</taxon>
        <taxon>Metazoa</taxon>
        <taxon>Chordata</taxon>
        <taxon>Craniata</taxon>
        <taxon>Vertebrata</taxon>
        <taxon>Euteleostomi</taxon>
        <taxon>Actinopterygii</taxon>
        <taxon>Neopterygii</taxon>
        <taxon>Teleostei</taxon>
        <taxon>Anguilliformes</taxon>
        <taxon>Anguillidae</taxon>
        <taxon>Anguilla</taxon>
    </lineage>
</organism>
<reference evidence="1" key="1">
    <citation type="submission" date="2014-11" db="EMBL/GenBank/DDBJ databases">
        <authorList>
            <person name="Amaro Gonzalez C."/>
        </authorList>
    </citation>
    <scope>NUCLEOTIDE SEQUENCE</scope>
</reference>
<proteinExistence type="predicted"/>
<evidence type="ECO:0000313" key="1">
    <source>
        <dbReference type="EMBL" id="JAH06807.1"/>
    </source>
</evidence>
<protein>
    <submittedName>
        <fullName evidence="1">Uncharacterized protein</fullName>
    </submittedName>
</protein>
<name>A0A0E9PRB1_ANGAN</name>
<reference evidence="1" key="2">
    <citation type="journal article" date="2015" name="Fish Shellfish Immunol.">
        <title>Early steps in the European eel (Anguilla anguilla)-Vibrio vulnificus interaction in the gills: Role of the RtxA13 toxin.</title>
        <authorList>
            <person name="Callol A."/>
            <person name="Pajuelo D."/>
            <person name="Ebbesson L."/>
            <person name="Teles M."/>
            <person name="MacKenzie S."/>
            <person name="Amaro C."/>
        </authorList>
    </citation>
    <scope>NUCLEOTIDE SEQUENCE</scope>
</reference>
<dbReference type="EMBL" id="GBXM01101770">
    <property type="protein sequence ID" value="JAH06807.1"/>
    <property type="molecule type" value="Transcribed_RNA"/>
</dbReference>
<accession>A0A0E9PRB1</accession>